<evidence type="ECO:0000313" key="3">
    <source>
        <dbReference type="Proteomes" id="UP000813461"/>
    </source>
</evidence>
<feature type="region of interest" description="Disordered" evidence="1">
    <location>
        <begin position="427"/>
        <end position="465"/>
    </location>
</feature>
<feature type="compositionally biased region" description="Polar residues" evidence="1">
    <location>
        <begin position="352"/>
        <end position="372"/>
    </location>
</feature>
<dbReference type="OrthoDB" id="3800943at2759"/>
<evidence type="ECO:0000256" key="1">
    <source>
        <dbReference type="SAM" id="MobiDB-lite"/>
    </source>
</evidence>
<feature type="region of interest" description="Disordered" evidence="1">
    <location>
        <begin position="603"/>
        <end position="634"/>
    </location>
</feature>
<dbReference type="EMBL" id="JAGMVJ010000002">
    <property type="protein sequence ID" value="KAH7093052.1"/>
    <property type="molecule type" value="Genomic_DNA"/>
</dbReference>
<dbReference type="Proteomes" id="UP000813461">
    <property type="component" value="Unassembled WGS sequence"/>
</dbReference>
<feature type="region of interest" description="Disordered" evidence="1">
    <location>
        <begin position="676"/>
        <end position="717"/>
    </location>
</feature>
<feature type="compositionally biased region" description="Polar residues" evidence="1">
    <location>
        <begin position="430"/>
        <end position="450"/>
    </location>
</feature>
<gene>
    <name evidence="2" type="ORF">FB567DRAFT_487154</name>
</gene>
<feature type="compositionally biased region" description="Basic residues" evidence="1">
    <location>
        <begin position="610"/>
        <end position="632"/>
    </location>
</feature>
<keyword evidence="3" id="KW-1185">Reference proteome</keyword>
<evidence type="ECO:0000313" key="2">
    <source>
        <dbReference type="EMBL" id="KAH7093052.1"/>
    </source>
</evidence>
<feature type="region of interest" description="Disordered" evidence="1">
    <location>
        <begin position="317"/>
        <end position="406"/>
    </location>
</feature>
<protein>
    <submittedName>
        <fullName evidence="2">Uncharacterized protein</fullName>
    </submittedName>
</protein>
<comment type="caution">
    <text evidence="2">The sequence shown here is derived from an EMBL/GenBank/DDBJ whole genome shotgun (WGS) entry which is preliminary data.</text>
</comment>
<sequence length="825" mass="90626">MQAPALQPTFQDPFMYYKAFLDADTLPTSILKDVRQHDDSYTRHSEAMGAEANYSRQQQQARARPITYHQAIRLANHSNGAPLATIVEQGSYSTLNSRASLLSMGRIPSLRVAENSSPMRATYRMSHSLNDYALQRIREDAHREHDATAATAGCAELHERGRLRPIFDPTMPITSKGLDLPRSPGRQLSDGDPTADSRRSKGFFRGVLQNVRAASRTRSRSSSVTHGPSVEAHEDQPDACEYQQRNPDHILEERPPCLNNQVQRDISSVASTPVAESQARNRKVVLTNTPASASAVTYPPLLESSLPLFEPDLTSDSVPHLLRPSSTTHSRERVSSVRLVPQEPRDVAHSDGATTGAATFSNECHHSSSSPRHTFHGALVPRLSASSLSRHDRARETSRSVSFGSTMSTSYSGTVLGVDLDLQYEAPQQARHSSSPMPRQASLSASPESKQATDTEATRRSVTSSALTSLLPIAAATGIVQPNYNTPKISFYSPSGNLIQPEGSSSPETSTWEYGGPPTAPRLYSAQHGKGPEYRTLTATTCLPPARPTLVPMTTPPTSTAPLPPHLQHHHNYRRPEKSQISACESRIAPGPGVKGCGGVVRSHSISPRSHTRHFHHQKFKVNSEHKRRRSTRSALHDLKGDVSFYKSRYIALAARYGSTSPQKSKAHVERRTLYKRHTTGVKERPTAHAHTQRGPSEPRARHAAKLGTKTRTTHDKKTNACSKISLPGHALRICYCQPYDGAEKLTPRVASCTGDEEVMHPRLERGRDRQGERDIEGDNEPATRVVRTKKHQQGATRKHGSAMTPGRRKIDSAASRLTAKTIGV</sequence>
<accession>A0A8K0RGM1</accession>
<dbReference type="AlphaFoldDB" id="A0A8K0RGM1"/>
<organism evidence="2 3">
    <name type="scientific">Paraphoma chrysanthemicola</name>
    <dbReference type="NCBI Taxonomy" id="798071"/>
    <lineage>
        <taxon>Eukaryota</taxon>
        <taxon>Fungi</taxon>
        <taxon>Dikarya</taxon>
        <taxon>Ascomycota</taxon>
        <taxon>Pezizomycotina</taxon>
        <taxon>Dothideomycetes</taxon>
        <taxon>Pleosporomycetidae</taxon>
        <taxon>Pleosporales</taxon>
        <taxon>Pleosporineae</taxon>
        <taxon>Phaeosphaeriaceae</taxon>
        <taxon>Paraphoma</taxon>
    </lineage>
</organism>
<proteinExistence type="predicted"/>
<feature type="compositionally biased region" description="Low complexity" evidence="1">
    <location>
        <begin position="211"/>
        <end position="225"/>
    </location>
</feature>
<feature type="compositionally biased region" description="Basic and acidic residues" evidence="1">
    <location>
        <begin position="389"/>
        <end position="398"/>
    </location>
</feature>
<feature type="region of interest" description="Disordered" evidence="1">
    <location>
        <begin position="789"/>
        <end position="808"/>
    </location>
</feature>
<feature type="compositionally biased region" description="Basic residues" evidence="1">
    <location>
        <begin position="789"/>
        <end position="801"/>
    </location>
</feature>
<name>A0A8K0RGM1_9PLEO</name>
<reference evidence="2" key="1">
    <citation type="journal article" date="2021" name="Nat. Commun.">
        <title>Genetic determinants of endophytism in the Arabidopsis root mycobiome.</title>
        <authorList>
            <person name="Mesny F."/>
            <person name="Miyauchi S."/>
            <person name="Thiergart T."/>
            <person name="Pickel B."/>
            <person name="Atanasova L."/>
            <person name="Karlsson M."/>
            <person name="Huettel B."/>
            <person name="Barry K.W."/>
            <person name="Haridas S."/>
            <person name="Chen C."/>
            <person name="Bauer D."/>
            <person name="Andreopoulos W."/>
            <person name="Pangilinan J."/>
            <person name="LaButti K."/>
            <person name="Riley R."/>
            <person name="Lipzen A."/>
            <person name="Clum A."/>
            <person name="Drula E."/>
            <person name="Henrissat B."/>
            <person name="Kohler A."/>
            <person name="Grigoriev I.V."/>
            <person name="Martin F.M."/>
            <person name="Hacquard S."/>
        </authorList>
    </citation>
    <scope>NUCLEOTIDE SEQUENCE</scope>
    <source>
        <strain evidence="2">MPI-SDFR-AT-0120</strain>
    </source>
</reference>
<feature type="region of interest" description="Disordered" evidence="1">
    <location>
        <begin position="163"/>
        <end position="238"/>
    </location>
</feature>